<keyword evidence="3" id="KW-1185">Reference proteome</keyword>
<dbReference type="Pfam" id="PF04519">
    <property type="entry name" value="Bactofilin"/>
    <property type="match status" value="1"/>
</dbReference>
<dbReference type="AlphaFoldDB" id="A0A2S5T6H9"/>
<evidence type="ECO:0000313" key="3">
    <source>
        <dbReference type="Proteomes" id="UP000239406"/>
    </source>
</evidence>
<dbReference type="RefSeq" id="WP_104357028.1">
    <property type="nucleotide sequence ID" value="NZ_CP064338.1"/>
</dbReference>
<sequence>MFGKKKQPPIRTLIGEGTRIEGCLAFIDALRIDGEVVGDVIGAEDAPTLLVISEKAKVTGKVKARHVIINGTVEGPVESDELLELQPKARIHGDVRYQSLEMHQGATIEGQVQVLKADEPAAAGPLKLASSNG</sequence>
<dbReference type="PANTHER" id="PTHR35024">
    <property type="entry name" value="HYPOTHETICAL CYTOSOLIC PROTEIN"/>
    <property type="match status" value="1"/>
</dbReference>
<evidence type="ECO:0000313" key="2">
    <source>
        <dbReference type="EMBL" id="PPE70477.1"/>
    </source>
</evidence>
<evidence type="ECO:0000256" key="1">
    <source>
        <dbReference type="ARBA" id="ARBA00044755"/>
    </source>
</evidence>
<organism evidence="2 3">
    <name type="scientific">Caldimonas thermodepolymerans</name>
    <dbReference type="NCBI Taxonomy" id="215580"/>
    <lineage>
        <taxon>Bacteria</taxon>
        <taxon>Pseudomonadati</taxon>
        <taxon>Pseudomonadota</taxon>
        <taxon>Betaproteobacteria</taxon>
        <taxon>Burkholderiales</taxon>
        <taxon>Sphaerotilaceae</taxon>
        <taxon>Caldimonas</taxon>
    </lineage>
</organism>
<comment type="similarity">
    <text evidence="1">Belongs to the bactofilin family.</text>
</comment>
<comment type="caution">
    <text evidence="2">The sequence shown here is derived from an EMBL/GenBank/DDBJ whole genome shotgun (WGS) entry which is preliminary data.</text>
</comment>
<dbReference type="EMBL" id="PSNY01000006">
    <property type="protein sequence ID" value="PPE70477.1"/>
    <property type="molecule type" value="Genomic_DNA"/>
</dbReference>
<gene>
    <name evidence="2" type="ORF">C1702_07390</name>
</gene>
<proteinExistence type="inferred from homology"/>
<name>A0A2S5T6H9_9BURK</name>
<dbReference type="InterPro" id="IPR007607">
    <property type="entry name" value="BacA/B"/>
</dbReference>
<protein>
    <submittedName>
        <fullName evidence="2">Cell shape determination protein CcmA</fullName>
    </submittedName>
</protein>
<reference evidence="2 3" key="1">
    <citation type="submission" date="2018-02" db="EMBL/GenBank/DDBJ databases">
        <title>Reclassifiation of [Polyangium] brachysporum DSM 7029 as Guopingzhaonella breviflexa gen. nov., sp. nov., a member of the family Comamonadaceae.</title>
        <authorList>
            <person name="Tang B."/>
        </authorList>
    </citation>
    <scope>NUCLEOTIDE SEQUENCE [LARGE SCALE GENOMIC DNA]</scope>
    <source>
        <strain evidence="2 3">DSM 15344</strain>
    </source>
</reference>
<dbReference type="Proteomes" id="UP000239406">
    <property type="component" value="Unassembled WGS sequence"/>
</dbReference>
<accession>A0A2S5T6H9</accession>
<dbReference type="PANTHER" id="PTHR35024:SF4">
    <property type="entry name" value="POLYMER-FORMING CYTOSKELETAL PROTEIN"/>
    <property type="match status" value="1"/>
</dbReference>